<name>A0ABQ9GT69_9NEOP</name>
<feature type="region of interest" description="Disordered" evidence="1">
    <location>
        <begin position="60"/>
        <end position="87"/>
    </location>
</feature>
<evidence type="ECO:0000313" key="2">
    <source>
        <dbReference type="EMBL" id="KAJ8875212.1"/>
    </source>
</evidence>
<feature type="region of interest" description="Disordered" evidence="1">
    <location>
        <begin position="101"/>
        <end position="126"/>
    </location>
</feature>
<protein>
    <submittedName>
        <fullName evidence="2">Uncharacterized protein</fullName>
    </submittedName>
</protein>
<feature type="compositionally biased region" description="Polar residues" evidence="1">
    <location>
        <begin position="299"/>
        <end position="312"/>
    </location>
</feature>
<keyword evidence="3" id="KW-1185">Reference proteome</keyword>
<gene>
    <name evidence="2" type="ORF">PR048_023107</name>
</gene>
<comment type="caution">
    <text evidence="2">The sequence shown here is derived from an EMBL/GenBank/DDBJ whole genome shotgun (WGS) entry which is preliminary data.</text>
</comment>
<accession>A0ABQ9GT69</accession>
<sequence>MLPVKEGLFGVVVPLLWLRRMLITDGRNVEEGGIQHEFHCHIVMGKPLLWHLYERTSTPPRRARSRNEALPRQSGQESQRPDEGEARRVWSCTRMKCREKREISEKTRRPAASSGTISTCENPEATPPRVENFSALVGGDQLLDDTQRGMGGGPSGSDELCAPLIICCKAASLLASHHGDPDFRMCESCRTTPLVGGFSRGSPVPPALSFRHCSILNSITLIGSQDLDVKASANLFPHSIKDVRLDAWPRPNPAVSLATMQRTAAGTQLVVAHDHDILDAHRRNQQPQRSRQGTERTAPPTTSRLPDSTRVWSSAGMRGWGKRKIPEKTSLLVASSGTIPTCEKPRVSRPGIEPGSPWWESSRLTTQLPRLLKVASFGVSEIPFSSLRLYPNPSLGPMNYFIPVLRGVCPSVGVGKLMRVEGSLVPMATGRRFTT</sequence>
<evidence type="ECO:0000256" key="1">
    <source>
        <dbReference type="SAM" id="MobiDB-lite"/>
    </source>
</evidence>
<organism evidence="2 3">
    <name type="scientific">Dryococelus australis</name>
    <dbReference type="NCBI Taxonomy" id="614101"/>
    <lineage>
        <taxon>Eukaryota</taxon>
        <taxon>Metazoa</taxon>
        <taxon>Ecdysozoa</taxon>
        <taxon>Arthropoda</taxon>
        <taxon>Hexapoda</taxon>
        <taxon>Insecta</taxon>
        <taxon>Pterygota</taxon>
        <taxon>Neoptera</taxon>
        <taxon>Polyneoptera</taxon>
        <taxon>Phasmatodea</taxon>
        <taxon>Verophasmatodea</taxon>
        <taxon>Anareolatae</taxon>
        <taxon>Phasmatidae</taxon>
        <taxon>Eurycanthinae</taxon>
        <taxon>Dryococelus</taxon>
    </lineage>
</organism>
<reference evidence="2 3" key="1">
    <citation type="submission" date="2023-02" db="EMBL/GenBank/DDBJ databases">
        <title>LHISI_Scaffold_Assembly.</title>
        <authorList>
            <person name="Stuart O.P."/>
            <person name="Cleave R."/>
            <person name="Magrath M.J.L."/>
            <person name="Mikheyev A.S."/>
        </authorList>
    </citation>
    <scope>NUCLEOTIDE SEQUENCE [LARGE SCALE GENOMIC DNA]</scope>
    <source>
        <strain evidence="2">Daus_M_001</strain>
        <tissue evidence="2">Leg muscle</tissue>
    </source>
</reference>
<dbReference type="EMBL" id="JARBHB010000009">
    <property type="protein sequence ID" value="KAJ8875212.1"/>
    <property type="molecule type" value="Genomic_DNA"/>
</dbReference>
<evidence type="ECO:0000313" key="3">
    <source>
        <dbReference type="Proteomes" id="UP001159363"/>
    </source>
</evidence>
<dbReference type="Proteomes" id="UP001159363">
    <property type="component" value="Chromosome 8"/>
</dbReference>
<proteinExistence type="predicted"/>
<feature type="region of interest" description="Disordered" evidence="1">
    <location>
        <begin position="281"/>
        <end position="319"/>
    </location>
</feature>